<evidence type="ECO:0000256" key="1">
    <source>
        <dbReference type="ARBA" id="ARBA00005707"/>
    </source>
</evidence>
<evidence type="ECO:0000313" key="3">
    <source>
        <dbReference type="EMBL" id="KAL0127494.1"/>
    </source>
</evidence>
<evidence type="ECO:0000313" key="4">
    <source>
        <dbReference type="Proteomes" id="UP001430953"/>
    </source>
</evidence>
<dbReference type="Proteomes" id="UP001430953">
    <property type="component" value="Unassembled WGS sequence"/>
</dbReference>
<comment type="similarity">
    <text evidence="1">Belongs to the UPF0488 family.</text>
</comment>
<gene>
    <name evidence="3" type="ORF">PUN28_005640</name>
</gene>
<proteinExistence type="inferred from homology"/>
<dbReference type="EMBL" id="JADYXP020000004">
    <property type="protein sequence ID" value="KAL0127494.1"/>
    <property type="molecule type" value="Genomic_DNA"/>
</dbReference>
<keyword evidence="4" id="KW-1185">Reference proteome</keyword>
<comment type="caution">
    <text evidence="3">The sequence shown here is derived from an EMBL/GenBank/DDBJ whole genome shotgun (WGS) entry which is preliminary data.</text>
</comment>
<evidence type="ECO:0000256" key="2">
    <source>
        <dbReference type="SAM" id="MobiDB-lite"/>
    </source>
</evidence>
<dbReference type="PANTHER" id="PTHR13602">
    <property type="entry name" value="UPF0488 PROTEIN C8ORF33"/>
    <property type="match status" value="1"/>
</dbReference>
<dbReference type="Pfam" id="PF15393">
    <property type="entry name" value="DUF4615"/>
    <property type="match status" value="1"/>
</dbReference>
<sequence>MPSKPAMNSKRNSRSKGNMLEPRVPPRPVDAGNTSGLDPEAEDRFELELCWCIQQLETNIGKLQEKQALKLSKQLDSLKSNTAPLVKKRQIMRNTLGDYREKMAEDEQRLSKTASAVKFIGSASANKKSLFIKKATGCNAQNFGKQVDNRLQNAEKTAGDSSDTPFQFNFQACQ</sequence>
<dbReference type="PANTHER" id="PTHR13602:SF2">
    <property type="entry name" value="UPF0488 PROTEIN C8ORF33"/>
    <property type="match status" value="1"/>
</dbReference>
<protein>
    <submittedName>
        <fullName evidence="3">Uncharacterized protein</fullName>
    </submittedName>
</protein>
<dbReference type="AlphaFoldDB" id="A0AAW2GGX4"/>
<feature type="region of interest" description="Disordered" evidence="2">
    <location>
        <begin position="1"/>
        <end position="39"/>
    </location>
</feature>
<accession>A0AAW2GGX4</accession>
<reference evidence="3 4" key="1">
    <citation type="submission" date="2023-03" db="EMBL/GenBank/DDBJ databases">
        <title>High recombination rates correlate with genetic variation in Cardiocondyla obscurior ants.</title>
        <authorList>
            <person name="Errbii M."/>
        </authorList>
    </citation>
    <scope>NUCLEOTIDE SEQUENCE [LARGE SCALE GENOMIC DNA]</scope>
    <source>
        <strain evidence="3">Alpha-2009</strain>
        <tissue evidence="3">Whole body</tissue>
    </source>
</reference>
<dbReference type="InterPro" id="IPR029274">
    <property type="entry name" value="DUF4615"/>
</dbReference>
<organism evidence="3 4">
    <name type="scientific">Cardiocondyla obscurior</name>
    <dbReference type="NCBI Taxonomy" id="286306"/>
    <lineage>
        <taxon>Eukaryota</taxon>
        <taxon>Metazoa</taxon>
        <taxon>Ecdysozoa</taxon>
        <taxon>Arthropoda</taxon>
        <taxon>Hexapoda</taxon>
        <taxon>Insecta</taxon>
        <taxon>Pterygota</taxon>
        <taxon>Neoptera</taxon>
        <taxon>Endopterygota</taxon>
        <taxon>Hymenoptera</taxon>
        <taxon>Apocrita</taxon>
        <taxon>Aculeata</taxon>
        <taxon>Formicoidea</taxon>
        <taxon>Formicidae</taxon>
        <taxon>Myrmicinae</taxon>
        <taxon>Cardiocondyla</taxon>
    </lineage>
</organism>
<name>A0AAW2GGX4_9HYME</name>